<dbReference type="InterPro" id="IPR014710">
    <property type="entry name" value="RmlC-like_jellyroll"/>
</dbReference>
<evidence type="ECO:0000259" key="1">
    <source>
        <dbReference type="Pfam" id="PF21621"/>
    </source>
</evidence>
<accession>X1Q6I1</accession>
<dbReference type="EMBL" id="BARW01003164">
    <property type="protein sequence ID" value="GAI64107.1"/>
    <property type="molecule type" value="Genomic_DNA"/>
</dbReference>
<feature type="non-terminal residue" evidence="2">
    <location>
        <position position="1"/>
    </location>
</feature>
<dbReference type="InterPro" id="IPR011051">
    <property type="entry name" value="RmlC_Cupin_sf"/>
</dbReference>
<gene>
    <name evidence="2" type="ORF">S12H4_08250</name>
</gene>
<dbReference type="SUPFAM" id="SSF51182">
    <property type="entry name" value="RmlC-like cupins"/>
    <property type="match status" value="1"/>
</dbReference>
<dbReference type="AlphaFoldDB" id="X1Q6I1"/>
<organism evidence="2">
    <name type="scientific">marine sediment metagenome</name>
    <dbReference type="NCBI Taxonomy" id="412755"/>
    <lineage>
        <taxon>unclassified sequences</taxon>
        <taxon>metagenomes</taxon>
        <taxon>ecological metagenomes</taxon>
    </lineage>
</organism>
<protein>
    <recommendedName>
        <fullName evidence="1">Mannose-6-phosphate isomerase cupin domain-containing protein</fullName>
    </recommendedName>
</protein>
<dbReference type="Pfam" id="PF21621">
    <property type="entry name" value="MPI_cupin_dom"/>
    <property type="match status" value="1"/>
</dbReference>
<evidence type="ECO:0000313" key="2">
    <source>
        <dbReference type="EMBL" id="GAI64107.1"/>
    </source>
</evidence>
<name>X1Q6I1_9ZZZZ</name>
<comment type="caution">
    <text evidence="2">The sequence shown here is derived from an EMBL/GenBank/DDBJ whole genome shotgun (WGS) entry which is preliminary data.</text>
</comment>
<dbReference type="InterPro" id="IPR049071">
    <property type="entry name" value="MPI_cupin_dom"/>
</dbReference>
<feature type="domain" description="Mannose-6-phosphate isomerase cupin" evidence="1">
    <location>
        <begin position="6"/>
        <end position="73"/>
    </location>
</feature>
<reference evidence="2" key="1">
    <citation type="journal article" date="2014" name="Front. Microbiol.">
        <title>High frequency of phylogenetically diverse reductive dehalogenase-homologous genes in deep subseafloor sedimentary metagenomes.</title>
        <authorList>
            <person name="Kawai M."/>
            <person name="Futagami T."/>
            <person name="Toyoda A."/>
            <person name="Takaki Y."/>
            <person name="Nishi S."/>
            <person name="Hori S."/>
            <person name="Arai W."/>
            <person name="Tsubouchi T."/>
            <person name="Morono Y."/>
            <person name="Uchiyama I."/>
            <person name="Ito T."/>
            <person name="Fujiyama A."/>
            <person name="Inagaki F."/>
            <person name="Takami H."/>
        </authorList>
    </citation>
    <scope>NUCLEOTIDE SEQUENCE</scope>
    <source>
        <strain evidence="2">Expedition CK06-06</strain>
    </source>
</reference>
<proteinExistence type="predicted"/>
<sequence length="89" mass="9959">VGKNKKTALIKCPYFIVELLEINRETAQKASDNFSILSMLEGRLTIKFKSEKVNVVKGETVFLPAGLADYKLSPDIPSRMLKTYIPSNP</sequence>
<dbReference type="Gene3D" id="2.60.120.10">
    <property type="entry name" value="Jelly Rolls"/>
    <property type="match status" value="1"/>
</dbReference>